<dbReference type="GO" id="GO:0006913">
    <property type="term" value="P:nucleocytoplasmic transport"/>
    <property type="evidence" value="ECO:0007669"/>
    <property type="project" value="TreeGrafter"/>
</dbReference>
<evidence type="ECO:0000256" key="1">
    <source>
        <dbReference type="ARBA" id="ARBA00022468"/>
    </source>
</evidence>
<keyword evidence="2" id="KW-0433">Leucine-rich repeat</keyword>
<dbReference type="InterPro" id="IPR032675">
    <property type="entry name" value="LRR_dom_sf"/>
</dbReference>
<gene>
    <name evidence="4" type="ORF">CBRE1094_LOCUS10203</name>
</gene>
<dbReference type="SUPFAM" id="SSF52047">
    <property type="entry name" value="RNI-like"/>
    <property type="match status" value="1"/>
</dbReference>
<evidence type="ECO:0000313" key="4">
    <source>
        <dbReference type="EMBL" id="CAD9430498.1"/>
    </source>
</evidence>
<dbReference type="GO" id="GO:0005634">
    <property type="term" value="C:nucleus"/>
    <property type="evidence" value="ECO:0007669"/>
    <property type="project" value="TreeGrafter"/>
</dbReference>
<dbReference type="GO" id="GO:0048471">
    <property type="term" value="C:perinuclear region of cytoplasm"/>
    <property type="evidence" value="ECO:0007669"/>
    <property type="project" value="TreeGrafter"/>
</dbReference>
<dbReference type="InterPro" id="IPR027038">
    <property type="entry name" value="RanGap"/>
</dbReference>
<accession>A0A7S2CNL0</accession>
<sequence length="245" mass="25616">MHQSLCLVCAPAITRLDLMSLGWRHGEVIAFAAVLPRFERCASVLLGGNQLGEQGAAAIAAVLRGNGALALTRLSIESSGLGDCGLALIASALEQNDTLTELTLDQNECGPLSSAALAAALRCNVSLATLSLKHCSVGSEGGVLLAEGLEENVTLRALLLSDNQIGNEGGLAFSSALELNQTLTKLWVERNGMSDTSKAALSEACLTHDPAALYGKRTGATYTSASRQLYQVKYGLRTMPVELLC</sequence>
<dbReference type="InterPro" id="IPR001611">
    <property type="entry name" value="Leu-rich_rpt"/>
</dbReference>
<name>A0A7S2CNL0_9EUKA</name>
<evidence type="ECO:0000256" key="2">
    <source>
        <dbReference type="ARBA" id="ARBA00022614"/>
    </source>
</evidence>
<dbReference type="EMBL" id="HBGU01018756">
    <property type="protein sequence ID" value="CAD9430498.1"/>
    <property type="molecule type" value="Transcribed_RNA"/>
</dbReference>
<proteinExistence type="predicted"/>
<dbReference type="AlphaFoldDB" id="A0A7S2CNL0"/>
<dbReference type="GO" id="GO:0031267">
    <property type="term" value="F:small GTPase binding"/>
    <property type="evidence" value="ECO:0007669"/>
    <property type="project" value="TreeGrafter"/>
</dbReference>
<dbReference type="GO" id="GO:0005829">
    <property type="term" value="C:cytosol"/>
    <property type="evidence" value="ECO:0007669"/>
    <property type="project" value="TreeGrafter"/>
</dbReference>
<organism evidence="4">
    <name type="scientific">Haptolina brevifila</name>
    <dbReference type="NCBI Taxonomy" id="156173"/>
    <lineage>
        <taxon>Eukaryota</taxon>
        <taxon>Haptista</taxon>
        <taxon>Haptophyta</taxon>
        <taxon>Prymnesiophyceae</taxon>
        <taxon>Prymnesiales</taxon>
        <taxon>Prymnesiaceae</taxon>
        <taxon>Haptolina</taxon>
    </lineage>
</organism>
<evidence type="ECO:0000256" key="3">
    <source>
        <dbReference type="ARBA" id="ARBA00022737"/>
    </source>
</evidence>
<dbReference type="SMART" id="SM00368">
    <property type="entry name" value="LRR_RI"/>
    <property type="match status" value="6"/>
</dbReference>
<dbReference type="PANTHER" id="PTHR24113:SF12">
    <property type="entry name" value="RAN GTPASE-ACTIVATING PROTEIN 1"/>
    <property type="match status" value="1"/>
</dbReference>
<dbReference type="PANTHER" id="PTHR24113">
    <property type="entry name" value="RAN GTPASE-ACTIVATING PROTEIN 1"/>
    <property type="match status" value="1"/>
</dbReference>
<reference evidence="4" key="1">
    <citation type="submission" date="2021-01" db="EMBL/GenBank/DDBJ databases">
        <authorList>
            <person name="Corre E."/>
            <person name="Pelletier E."/>
            <person name="Niang G."/>
            <person name="Scheremetjew M."/>
            <person name="Finn R."/>
            <person name="Kale V."/>
            <person name="Holt S."/>
            <person name="Cochrane G."/>
            <person name="Meng A."/>
            <person name="Brown T."/>
            <person name="Cohen L."/>
        </authorList>
    </citation>
    <scope>NUCLEOTIDE SEQUENCE</scope>
    <source>
        <strain evidence="4">UTEX LB 985</strain>
    </source>
</reference>
<dbReference type="Pfam" id="PF13516">
    <property type="entry name" value="LRR_6"/>
    <property type="match status" value="2"/>
</dbReference>
<keyword evidence="3" id="KW-0677">Repeat</keyword>
<protein>
    <submittedName>
        <fullName evidence="4">Uncharacterized protein</fullName>
    </submittedName>
</protein>
<dbReference type="Gene3D" id="3.80.10.10">
    <property type="entry name" value="Ribonuclease Inhibitor"/>
    <property type="match status" value="2"/>
</dbReference>
<keyword evidence="1" id="KW-0343">GTPase activation</keyword>
<dbReference type="GO" id="GO:0005096">
    <property type="term" value="F:GTPase activator activity"/>
    <property type="evidence" value="ECO:0007669"/>
    <property type="project" value="UniProtKB-KW"/>
</dbReference>